<dbReference type="RefSeq" id="WP_174880410.1">
    <property type="nucleotide sequence ID" value="NZ_CADEPK010000179.1"/>
</dbReference>
<dbReference type="Gene3D" id="1.20.1560.10">
    <property type="entry name" value="ABC transporter type 1, transmembrane domain"/>
    <property type="match status" value="1"/>
</dbReference>
<dbReference type="InterPro" id="IPR027417">
    <property type="entry name" value="P-loop_NTPase"/>
</dbReference>
<comment type="subcellular location">
    <subcellularLocation>
        <location evidence="1">Cell membrane</location>
        <topology evidence="1">Multi-pass membrane protein</topology>
    </subcellularLocation>
</comment>
<evidence type="ECO:0000256" key="4">
    <source>
        <dbReference type="ARBA" id="ARBA00022840"/>
    </source>
</evidence>
<dbReference type="EMBL" id="JAUSTZ010000007">
    <property type="protein sequence ID" value="MDQ0226990.1"/>
    <property type="molecule type" value="Genomic_DNA"/>
</dbReference>
<keyword evidence="4 10" id="KW-0067">ATP-binding</keyword>
<dbReference type="InterPro" id="IPR003593">
    <property type="entry name" value="AAA+_ATPase"/>
</dbReference>
<dbReference type="SUPFAM" id="SSF90123">
    <property type="entry name" value="ABC transporter transmembrane region"/>
    <property type="match status" value="1"/>
</dbReference>
<feature type="transmembrane region" description="Helical" evidence="7">
    <location>
        <begin position="41"/>
        <end position="63"/>
    </location>
</feature>
<dbReference type="InterPro" id="IPR036640">
    <property type="entry name" value="ABC1_TM_sf"/>
</dbReference>
<proteinExistence type="predicted"/>
<feature type="transmembrane region" description="Helical" evidence="7">
    <location>
        <begin position="83"/>
        <end position="101"/>
    </location>
</feature>
<evidence type="ECO:0000313" key="11">
    <source>
        <dbReference type="Proteomes" id="UP001232245"/>
    </source>
</evidence>
<keyword evidence="6 7" id="KW-0472">Membrane</keyword>
<dbReference type="InterPro" id="IPR017871">
    <property type="entry name" value="ABC_transporter-like_CS"/>
</dbReference>
<dbReference type="Pfam" id="PF00005">
    <property type="entry name" value="ABC_tran"/>
    <property type="match status" value="1"/>
</dbReference>
<keyword evidence="2 7" id="KW-0812">Transmembrane</keyword>
<dbReference type="PROSITE" id="PS50893">
    <property type="entry name" value="ABC_TRANSPORTER_2"/>
    <property type="match status" value="1"/>
</dbReference>
<organism evidence="10 11">
    <name type="scientific">Metabacillus niabensis</name>
    <dbReference type="NCBI Taxonomy" id="324854"/>
    <lineage>
        <taxon>Bacteria</taxon>
        <taxon>Bacillati</taxon>
        <taxon>Bacillota</taxon>
        <taxon>Bacilli</taxon>
        <taxon>Bacillales</taxon>
        <taxon>Bacillaceae</taxon>
        <taxon>Metabacillus</taxon>
    </lineage>
</organism>
<dbReference type="PROSITE" id="PS50929">
    <property type="entry name" value="ABC_TM1F"/>
    <property type="match status" value="1"/>
</dbReference>
<dbReference type="CDD" id="cd03254">
    <property type="entry name" value="ABCC_Glucan_exporter_like"/>
    <property type="match status" value="1"/>
</dbReference>
<dbReference type="InterPro" id="IPR039421">
    <property type="entry name" value="Type_1_exporter"/>
</dbReference>
<reference evidence="10 11" key="1">
    <citation type="submission" date="2023-07" db="EMBL/GenBank/DDBJ databases">
        <title>Genomic Encyclopedia of Type Strains, Phase IV (KMG-IV): sequencing the most valuable type-strain genomes for metagenomic binning, comparative biology and taxonomic classification.</title>
        <authorList>
            <person name="Goeker M."/>
        </authorList>
    </citation>
    <scope>NUCLEOTIDE SEQUENCE [LARGE SCALE GENOMIC DNA]</scope>
    <source>
        <strain evidence="10 11">DSM 17723</strain>
    </source>
</reference>
<feature type="domain" description="ABC transmembrane type-1" evidence="9">
    <location>
        <begin position="48"/>
        <end position="328"/>
    </location>
</feature>
<name>A0ABT9Z403_9BACI</name>
<dbReference type="Proteomes" id="UP001232245">
    <property type="component" value="Unassembled WGS sequence"/>
</dbReference>
<gene>
    <name evidence="10" type="ORF">J2S02_003335</name>
</gene>
<evidence type="ECO:0000256" key="6">
    <source>
        <dbReference type="ARBA" id="ARBA00023136"/>
    </source>
</evidence>
<evidence type="ECO:0000256" key="3">
    <source>
        <dbReference type="ARBA" id="ARBA00022741"/>
    </source>
</evidence>
<dbReference type="PANTHER" id="PTHR43394">
    <property type="entry name" value="ATP-DEPENDENT PERMEASE MDL1, MITOCHONDRIAL"/>
    <property type="match status" value="1"/>
</dbReference>
<evidence type="ECO:0000259" key="9">
    <source>
        <dbReference type="PROSITE" id="PS50929"/>
    </source>
</evidence>
<evidence type="ECO:0000256" key="1">
    <source>
        <dbReference type="ARBA" id="ARBA00004651"/>
    </source>
</evidence>
<comment type="caution">
    <text evidence="10">The sequence shown here is derived from an EMBL/GenBank/DDBJ whole genome shotgun (WGS) entry which is preliminary data.</text>
</comment>
<evidence type="ECO:0000256" key="2">
    <source>
        <dbReference type="ARBA" id="ARBA00022692"/>
    </source>
</evidence>
<dbReference type="InterPro" id="IPR011527">
    <property type="entry name" value="ABC1_TM_dom"/>
</dbReference>
<dbReference type="Pfam" id="PF00664">
    <property type="entry name" value="ABC_membrane"/>
    <property type="match status" value="1"/>
</dbReference>
<keyword evidence="11" id="KW-1185">Reference proteome</keyword>
<evidence type="ECO:0000256" key="7">
    <source>
        <dbReference type="SAM" id="Phobius"/>
    </source>
</evidence>
<feature type="transmembrane region" description="Helical" evidence="7">
    <location>
        <begin position="158"/>
        <end position="181"/>
    </location>
</feature>
<evidence type="ECO:0000313" key="10">
    <source>
        <dbReference type="EMBL" id="MDQ0226990.1"/>
    </source>
</evidence>
<accession>A0ABT9Z403</accession>
<evidence type="ECO:0000256" key="5">
    <source>
        <dbReference type="ARBA" id="ARBA00022989"/>
    </source>
</evidence>
<dbReference type="SMART" id="SM00382">
    <property type="entry name" value="AAA"/>
    <property type="match status" value="1"/>
</dbReference>
<dbReference type="Gene3D" id="3.40.50.300">
    <property type="entry name" value="P-loop containing nucleotide triphosphate hydrolases"/>
    <property type="match status" value="1"/>
</dbReference>
<feature type="transmembrane region" description="Helical" evidence="7">
    <location>
        <begin position="187"/>
        <end position="205"/>
    </location>
</feature>
<dbReference type="SUPFAM" id="SSF52540">
    <property type="entry name" value="P-loop containing nucleoside triphosphate hydrolases"/>
    <property type="match status" value="1"/>
</dbReference>
<dbReference type="InterPro" id="IPR003439">
    <property type="entry name" value="ABC_transporter-like_ATP-bd"/>
</dbReference>
<dbReference type="GO" id="GO:0005524">
    <property type="term" value="F:ATP binding"/>
    <property type="evidence" value="ECO:0007669"/>
    <property type="project" value="UniProtKB-KW"/>
</dbReference>
<dbReference type="PROSITE" id="PS00211">
    <property type="entry name" value="ABC_TRANSPORTER_1"/>
    <property type="match status" value="1"/>
</dbReference>
<dbReference type="PANTHER" id="PTHR43394:SF1">
    <property type="entry name" value="ATP-BINDING CASSETTE SUB-FAMILY B MEMBER 10, MITOCHONDRIAL"/>
    <property type="match status" value="1"/>
</dbReference>
<protein>
    <submittedName>
        <fullName evidence="10">ABC transport system ATP-binding protein/ATP-binding cassette subfamily B protein</fullName>
    </submittedName>
</protein>
<evidence type="ECO:0000259" key="8">
    <source>
        <dbReference type="PROSITE" id="PS50893"/>
    </source>
</evidence>
<keyword evidence="5 7" id="KW-1133">Transmembrane helix</keyword>
<keyword evidence="3" id="KW-0547">Nucleotide-binding</keyword>
<feature type="domain" description="ABC transporter" evidence="8">
    <location>
        <begin position="364"/>
        <end position="598"/>
    </location>
</feature>
<dbReference type="CDD" id="cd18545">
    <property type="entry name" value="ABC_6TM_YknV_like"/>
    <property type="match status" value="1"/>
</dbReference>
<sequence length="606" mass="68670">MNNQEKKVLIKERFQYSTDTIIDQPFNWKQMWRLLSYLKPYVKNLLPLAFLAVIVSAIVRLVAPILIGKYTLDYAIKNNDTRLLTILVSIIAGMYVLSYIANRFRIKWTNQLGQNVIYDLRKHLFTHVQSLSHRFFDQRSAGSILVRIMNDINSLQELFTSGVINLLMDFLLLIGVVVLLFTLSPQLTLAILIIVPIMFFISTSLRKKIRRSWQSVRLKQSKLNSHLNEAIQGIRVTQSYTQEQENIAFFDGVNTENFQSWRNATRRNAMFTPMVEMTNAIGTAILLWYGATLIANETISIGIFVSFAFYLGMFWEPISRLGQVYNQLLIGMASSERIFEFIDEKPIVKDALNPIEVNEMKGKIEFESVEFAYDSKRKALNSVSFTIDAGQTVALVGHTGSGKTTIANLISRFYDVTSGEVRIDGVNIKDISIEKLRSQISVVLQDTFIFSGTIIDNIRFGNPLASDEEVIEAAKAVGADDFIQKLSDGYLTEVEERGNVLSVGERQLISFARTLLANPTIIILDEATASIDTETEIKIQKALKTLLHGRTAIMIAHRLSTIREADNIFVLDHGEIMEQGNHTELMEQRGIYYGLVKAQFQMLEVG</sequence>